<accession>A0A2R6X8H4</accession>
<reference evidence="3" key="1">
    <citation type="journal article" date="2017" name="Cell">
        <title>Insights into land plant evolution garnered from the Marchantia polymorpha genome.</title>
        <authorList>
            <person name="Bowman J.L."/>
            <person name="Kohchi T."/>
            <person name="Yamato K.T."/>
            <person name="Jenkins J."/>
            <person name="Shu S."/>
            <person name="Ishizaki K."/>
            <person name="Yamaoka S."/>
            <person name="Nishihama R."/>
            <person name="Nakamura Y."/>
            <person name="Berger F."/>
            <person name="Adam C."/>
            <person name="Aki S.S."/>
            <person name="Althoff F."/>
            <person name="Araki T."/>
            <person name="Arteaga-Vazquez M.A."/>
            <person name="Balasubrmanian S."/>
            <person name="Barry K."/>
            <person name="Bauer D."/>
            <person name="Boehm C.R."/>
            <person name="Briginshaw L."/>
            <person name="Caballero-Perez J."/>
            <person name="Catarino B."/>
            <person name="Chen F."/>
            <person name="Chiyoda S."/>
            <person name="Chovatia M."/>
            <person name="Davies K.M."/>
            <person name="Delmans M."/>
            <person name="Demura T."/>
            <person name="Dierschke T."/>
            <person name="Dolan L."/>
            <person name="Dorantes-Acosta A.E."/>
            <person name="Eklund D.M."/>
            <person name="Florent S.N."/>
            <person name="Flores-Sandoval E."/>
            <person name="Fujiyama A."/>
            <person name="Fukuzawa H."/>
            <person name="Galik B."/>
            <person name="Grimanelli D."/>
            <person name="Grimwood J."/>
            <person name="Grossniklaus U."/>
            <person name="Hamada T."/>
            <person name="Haseloff J."/>
            <person name="Hetherington A.J."/>
            <person name="Higo A."/>
            <person name="Hirakawa Y."/>
            <person name="Hundley H.N."/>
            <person name="Ikeda Y."/>
            <person name="Inoue K."/>
            <person name="Inoue S.I."/>
            <person name="Ishida S."/>
            <person name="Jia Q."/>
            <person name="Kakita M."/>
            <person name="Kanazawa T."/>
            <person name="Kawai Y."/>
            <person name="Kawashima T."/>
            <person name="Kennedy M."/>
            <person name="Kinose K."/>
            <person name="Kinoshita T."/>
            <person name="Kohara Y."/>
            <person name="Koide E."/>
            <person name="Komatsu K."/>
            <person name="Kopischke S."/>
            <person name="Kubo M."/>
            <person name="Kyozuka J."/>
            <person name="Lagercrantz U."/>
            <person name="Lin S.S."/>
            <person name="Lindquist E."/>
            <person name="Lipzen A.M."/>
            <person name="Lu C.W."/>
            <person name="De Luna E."/>
            <person name="Martienssen R.A."/>
            <person name="Minamino N."/>
            <person name="Mizutani M."/>
            <person name="Mizutani M."/>
            <person name="Mochizuki N."/>
            <person name="Monte I."/>
            <person name="Mosher R."/>
            <person name="Nagasaki H."/>
            <person name="Nakagami H."/>
            <person name="Naramoto S."/>
            <person name="Nishitani K."/>
            <person name="Ohtani M."/>
            <person name="Okamoto T."/>
            <person name="Okumura M."/>
            <person name="Phillips J."/>
            <person name="Pollak B."/>
            <person name="Reinders A."/>
            <person name="Rovekamp M."/>
            <person name="Sano R."/>
            <person name="Sawa S."/>
            <person name="Schmid M.W."/>
            <person name="Shirakawa M."/>
            <person name="Solano R."/>
            <person name="Spunde A."/>
            <person name="Suetsugu N."/>
            <person name="Sugano S."/>
            <person name="Sugiyama A."/>
            <person name="Sun R."/>
            <person name="Suzuki Y."/>
            <person name="Takenaka M."/>
            <person name="Takezawa D."/>
            <person name="Tomogane H."/>
            <person name="Tsuzuki M."/>
            <person name="Ueda T."/>
            <person name="Umeda M."/>
            <person name="Ward J.M."/>
            <person name="Watanabe Y."/>
            <person name="Yazaki K."/>
            <person name="Yokoyama R."/>
            <person name="Yoshitake Y."/>
            <person name="Yotsui I."/>
            <person name="Zachgo S."/>
            <person name="Schmutz J."/>
        </authorList>
    </citation>
    <scope>NUCLEOTIDE SEQUENCE [LARGE SCALE GENOMIC DNA]</scope>
    <source>
        <strain evidence="3">Tak-1</strain>
    </source>
</reference>
<dbReference type="EMBL" id="KZ772702">
    <property type="protein sequence ID" value="PTQ42401.1"/>
    <property type="molecule type" value="Genomic_DNA"/>
</dbReference>
<dbReference type="Proteomes" id="UP000244005">
    <property type="component" value="Unassembled WGS sequence"/>
</dbReference>
<keyword evidence="1" id="KW-0472">Membrane</keyword>
<evidence type="ECO:0000313" key="2">
    <source>
        <dbReference type="EMBL" id="PTQ42401.1"/>
    </source>
</evidence>
<name>A0A2R6X8H4_MARPO</name>
<proteinExistence type="predicted"/>
<keyword evidence="1" id="KW-1133">Transmembrane helix</keyword>
<protein>
    <submittedName>
        <fullName evidence="2">Uncharacterized protein</fullName>
    </submittedName>
</protein>
<keyword evidence="1" id="KW-0812">Transmembrane</keyword>
<dbReference type="AlphaFoldDB" id="A0A2R6X8H4"/>
<gene>
    <name evidence="2" type="ORF">MARPO_0030s0124</name>
</gene>
<sequence>MDCERNPAPSYRPPPSTRGLCAMAPIEIDMGEIRMLMVVVVVLVVVIGYPCTSIRSSHCDFIIVIELRCKHSSTKSACTRLLSYL</sequence>
<feature type="transmembrane region" description="Helical" evidence="1">
    <location>
        <begin position="33"/>
        <end position="51"/>
    </location>
</feature>
<keyword evidence="3" id="KW-1185">Reference proteome</keyword>
<dbReference type="Gramene" id="Mp8g17900.1">
    <property type="protein sequence ID" value="Mp8g17900.1.cds1"/>
    <property type="gene ID" value="Mp8g17900"/>
</dbReference>
<organism evidence="2 3">
    <name type="scientific">Marchantia polymorpha</name>
    <name type="common">Common liverwort</name>
    <name type="synonym">Marchantia aquatica</name>
    <dbReference type="NCBI Taxonomy" id="3197"/>
    <lineage>
        <taxon>Eukaryota</taxon>
        <taxon>Viridiplantae</taxon>
        <taxon>Streptophyta</taxon>
        <taxon>Embryophyta</taxon>
        <taxon>Marchantiophyta</taxon>
        <taxon>Marchantiopsida</taxon>
        <taxon>Marchantiidae</taxon>
        <taxon>Marchantiales</taxon>
        <taxon>Marchantiaceae</taxon>
        <taxon>Marchantia</taxon>
    </lineage>
</organism>
<evidence type="ECO:0000256" key="1">
    <source>
        <dbReference type="SAM" id="Phobius"/>
    </source>
</evidence>
<evidence type="ECO:0000313" key="3">
    <source>
        <dbReference type="Proteomes" id="UP000244005"/>
    </source>
</evidence>